<name>A0A4R0NRP0_9SPHI</name>
<protein>
    <recommendedName>
        <fullName evidence="4">Competence ComEA-like helix-hairpin-helix protein</fullName>
    </recommendedName>
</protein>
<proteinExistence type="predicted"/>
<dbReference type="GO" id="GO:0015628">
    <property type="term" value="P:protein secretion by the type II secretion system"/>
    <property type="evidence" value="ECO:0007669"/>
    <property type="project" value="TreeGrafter"/>
</dbReference>
<feature type="transmembrane region" description="Helical" evidence="1">
    <location>
        <begin position="16"/>
        <end position="36"/>
    </location>
</feature>
<dbReference type="RefSeq" id="WP_131594761.1">
    <property type="nucleotide sequence ID" value="NZ_SJSL01000001.1"/>
</dbReference>
<organism evidence="2 3">
    <name type="scientific">Pedobacter psychroterrae</name>
    <dbReference type="NCBI Taxonomy" id="2530453"/>
    <lineage>
        <taxon>Bacteria</taxon>
        <taxon>Pseudomonadati</taxon>
        <taxon>Bacteroidota</taxon>
        <taxon>Sphingobacteriia</taxon>
        <taxon>Sphingobacteriales</taxon>
        <taxon>Sphingobacteriaceae</taxon>
        <taxon>Pedobacter</taxon>
    </lineage>
</organism>
<keyword evidence="1" id="KW-1133">Transmembrane helix</keyword>
<evidence type="ECO:0000313" key="2">
    <source>
        <dbReference type="EMBL" id="TCD03802.1"/>
    </source>
</evidence>
<dbReference type="Gene3D" id="1.10.150.280">
    <property type="entry name" value="AF1531-like domain"/>
    <property type="match status" value="3"/>
</dbReference>
<dbReference type="EMBL" id="SJSL01000001">
    <property type="protein sequence ID" value="TCD03802.1"/>
    <property type="molecule type" value="Genomic_DNA"/>
</dbReference>
<sequence length="301" mass="34463">MRKLLNTYFGISRSEYNGMLALVLLIAGIAAIPKVYEIMVPARKTKDHDIPVAIKMPANSREKRHYPRKVVEDHIKIRQELFVFDPNTIGIEEWQSLGLSARQSAAIINYRKKGGKFRKAEDLQKMYTISDEMYKRLFPYVSIEPKPGNAAFYVKRGDAVKPEHKKHVLNIIEVNHADSTALVEIKGIGPGFASRIIKYRERIGGFHKKEQLMEVFGLDSLKFKEINSQVSLDTAGLKKIYINAVLAGDFKNHPYIKYKQANALVQYRKQHGDYRNIADLSKVLILDAETINRLAPYLNFK</sequence>
<dbReference type="InterPro" id="IPR010994">
    <property type="entry name" value="RuvA_2-like"/>
</dbReference>
<evidence type="ECO:0008006" key="4">
    <source>
        <dbReference type="Google" id="ProtNLM"/>
    </source>
</evidence>
<reference evidence="2 3" key="1">
    <citation type="submission" date="2019-02" db="EMBL/GenBank/DDBJ databases">
        <title>Pedobacter sp. RP-1-14 sp. nov., isolated from Arctic soil.</title>
        <authorList>
            <person name="Dahal R.H."/>
        </authorList>
    </citation>
    <scope>NUCLEOTIDE SEQUENCE [LARGE SCALE GENOMIC DNA]</scope>
    <source>
        <strain evidence="2 3">RP-1-14</strain>
    </source>
</reference>
<dbReference type="AlphaFoldDB" id="A0A4R0NRP0"/>
<dbReference type="Proteomes" id="UP000293347">
    <property type="component" value="Unassembled WGS sequence"/>
</dbReference>
<keyword evidence="1" id="KW-0472">Membrane</keyword>
<dbReference type="InterPro" id="IPR051675">
    <property type="entry name" value="Endo/Exo/Phosphatase_dom_1"/>
</dbReference>
<comment type="caution">
    <text evidence="2">The sequence shown here is derived from an EMBL/GenBank/DDBJ whole genome shotgun (WGS) entry which is preliminary data.</text>
</comment>
<dbReference type="OrthoDB" id="981124at2"/>
<accession>A0A4R0NRP0</accession>
<evidence type="ECO:0000313" key="3">
    <source>
        <dbReference type="Proteomes" id="UP000293347"/>
    </source>
</evidence>
<dbReference type="SUPFAM" id="SSF47781">
    <property type="entry name" value="RuvA domain 2-like"/>
    <property type="match status" value="3"/>
</dbReference>
<keyword evidence="3" id="KW-1185">Reference proteome</keyword>
<dbReference type="PANTHER" id="PTHR21180">
    <property type="entry name" value="ENDONUCLEASE/EXONUCLEASE/PHOSPHATASE FAMILY DOMAIN-CONTAINING PROTEIN 1"/>
    <property type="match status" value="1"/>
</dbReference>
<dbReference type="PANTHER" id="PTHR21180:SF32">
    <property type="entry name" value="ENDONUCLEASE_EXONUCLEASE_PHOSPHATASE FAMILY DOMAIN-CONTAINING PROTEIN 1"/>
    <property type="match status" value="1"/>
</dbReference>
<dbReference type="GO" id="GO:0015627">
    <property type="term" value="C:type II protein secretion system complex"/>
    <property type="evidence" value="ECO:0007669"/>
    <property type="project" value="TreeGrafter"/>
</dbReference>
<evidence type="ECO:0000256" key="1">
    <source>
        <dbReference type="SAM" id="Phobius"/>
    </source>
</evidence>
<keyword evidence="1" id="KW-0812">Transmembrane</keyword>
<gene>
    <name evidence="2" type="ORF">EZ437_07565</name>
</gene>
<dbReference type="Pfam" id="PF12836">
    <property type="entry name" value="HHH_3"/>
    <property type="match status" value="3"/>
</dbReference>